<feature type="domain" description="Cyclic nucleotide-binding" evidence="1">
    <location>
        <begin position="81"/>
        <end position="183"/>
    </location>
</feature>
<dbReference type="GO" id="GO:0005829">
    <property type="term" value="C:cytosol"/>
    <property type="evidence" value="ECO:0007669"/>
    <property type="project" value="TreeGrafter"/>
</dbReference>
<dbReference type="Gene3D" id="2.60.120.10">
    <property type="entry name" value="Jelly Rolls"/>
    <property type="match status" value="1"/>
</dbReference>
<evidence type="ECO:0000259" key="1">
    <source>
        <dbReference type="PROSITE" id="PS50042"/>
    </source>
</evidence>
<proteinExistence type="predicted"/>
<gene>
    <name evidence="2" type="ORF">C4532_03390</name>
</gene>
<dbReference type="Proteomes" id="UP000285961">
    <property type="component" value="Unassembled WGS sequence"/>
</dbReference>
<dbReference type="SUPFAM" id="SSF51206">
    <property type="entry name" value="cAMP-binding domain-like"/>
    <property type="match status" value="1"/>
</dbReference>
<evidence type="ECO:0000313" key="2">
    <source>
        <dbReference type="EMBL" id="RJP73880.1"/>
    </source>
</evidence>
<dbReference type="PANTHER" id="PTHR24567:SF74">
    <property type="entry name" value="HTH-TYPE TRANSCRIPTIONAL REGULATOR ARCR"/>
    <property type="match status" value="1"/>
</dbReference>
<dbReference type="CDD" id="cd00038">
    <property type="entry name" value="CAP_ED"/>
    <property type="match status" value="1"/>
</dbReference>
<protein>
    <submittedName>
        <fullName evidence="2">Cyclic nucleotide-binding domain-containing protein</fullName>
    </submittedName>
</protein>
<dbReference type="PANTHER" id="PTHR24567">
    <property type="entry name" value="CRP FAMILY TRANSCRIPTIONAL REGULATORY PROTEIN"/>
    <property type="match status" value="1"/>
</dbReference>
<organism evidence="2 3">
    <name type="scientific">Candidatus Abyssobacteria bacterium SURF_17</name>
    <dbReference type="NCBI Taxonomy" id="2093361"/>
    <lineage>
        <taxon>Bacteria</taxon>
        <taxon>Pseudomonadati</taxon>
        <taxon>Candidatus Hydrogenedentota</taxon>
        <taxon>Candidatus Abyssobacteria</taxon>
    </lineage>
</organism>
<dbReference type="InterPro" id="IPR018488">
    <property type="entry name" value="cNMP-bd_CS"/>
</dbReference>
<dbReference type="InterPro" id="IPR050397">
    <property type="entry name" value="Env_Response_Regulators"/>
</dbReference>
<dbReference type="InterPro" id="IPR018490">
    <property type="entry name" value="cNMP-bd_dom_sf"/>
</dbReference>
<comment type="caution">
    <text evidence="2">The sequence shown here is derived from an EMBL/GenBank/DDBJ whole genome shotgun (WGS) entry which is preliminary data.</text>
</comment>
<reference evidence="2 3" key="1">
    <citation type="journal article" date="2017" name="ISME J.">
        <title>Energy and carbon metabolisms in a deep terrestrial subsurface fluid microbial community.</title>
        <authorList>
            <person name="Momper L."/>
            <person name="Jungbluth S.P."/>
            <person name="Lee M.D."/>
            <person name="Amend J.P."/>
        </authorList>
    </citation>
    <scope>NUCLEOTIDE SEQUENCE [LARGE SCALE GENOMIC DNA]</scope>
    <source>
        <strain evidence="2">SURF_17</strain>
    </source>
</reference>
<dbReference type="Pfam" id="PF00027">
    <property type="entry name" value="cNMP_binding"/>
    <property type="match status" value="1"/>
</dbReference>
<dbReference type="InterPro" id="IPR014710">
    <property type="entry name" value="RmlC-like_jellyroll"/>
</dbReference>
<dbReference type="GO" id="GO:0003700">
    <property type="term" value="F:DNA-binding transcription factor activity"/>
    <property type="evidence" value="ECO:0007669"/>
    <property type="project" value="TreeGrafter"/>
</dbReference>
<dbReference type="EMBL" id="QZKI01000022">
    <property type="protein sequence ID" value="RJP73880.1"/>
    <property type="molecule type" value="Genomic_DNA"/>
</dbReference>
<name>A0A419F5X0_9BACT</name>
<dbReference type="PROSITE" id="PS00889">
    <property type="entry name" value="CNMP_BINDING_2"/>
    <property type="match status" value="1"/>
</dbReference>
<sequence length="227" mass="26148">MPWRRRRRLFLPLKAETSLQGCPFAYSAGAPEVAPCSSLNHSYVVHPEHSWRLTFPPEEVKMTHRQANLWQEERGMTRTDVFQQLTKSEINRVIELGLIRPIDGGKVLFRKNDVGHEMYIVLKGKIEIIDEYDGHRKVLAELGPGEIFGEMAMFEKHIRSAHALAKEPTQILVLSEDILNKLLEKKVPKRFLANIIAVLCHRLRLTNSMYMRAKYGDSMSKDVTWVG</sequence>
<evidence type="ECO:0000313" key="3">
    <source>
        <dbReference type="Proteomes" id="UP000285961"/>
    </source>
</evidence>
<accession>A0A419F5X0</accession>
<dbReference type="SMART" id="SM00100">
    <property type="entry name" value="cNMP"/>
    <property type="match status" value="1"/>
</dbReference>
<dbReference type="InterPro" id="IPR000595">
    <property type="entry name" value="cNMP-bd_dom"/>
</dbReference>
<dbReference type="PROSITE" id="PS50042">
    <property type="entry name" value="CNMP_BINDING_3"/>
    <property type="match status" value="1"/>
</dbReference>
<dbReference type="AlphaFoldDB" id="A0A419F5X0"/>